<evidence type="ECO:0000313" key="2">
    <source>
        <dbReference type="Proteomes" id="UP000789405"/>
    </source>
</evidence>
<dbReference type="OrthoDB" id="2383838at2759"/>
<organism evidence="1 2">
    <name type="scientific">Dentiscutata erythropus</name>
    <dbReference type="NCBI Taxonomy" id="1348616"/>
    <lineage>
        <taxon>Eukaryota</taxon>
        <taxon>Fungi</taxon>
        <taxon>Fungi incertae sedis</taxon>
        <taxon>Mucoromycota</taxon>
        <taxon>Glomeromycotina</taxon>
        <taxon>Glomeromycetes</taxon>
        <taxon>Diversisporales</taxon>
        <taxon>Gigasporaceae</taxon>
        <taxon>Dentiscutata</taxon>
    </lineage>
</organism>
<feature type="non-terminal residue" evidence="1">
    <location>
        <position position="1"/>
    </location>
</feature>
<gene>
    <name evidence="1" type="ORF">DERYTH_LOCUS6031</name>
</gene>
<keyword evidence="2" id="KW-1185">Reference proteome</keyword>
<accession>A0A9N9BG32</accession>
<dbReference type="AlphaFoldDB" id="A0A9N9BG32"/>
<dbReference type="Proteomes" id="UP000789405">
    <property type="component" value="Unassembled WGS sequence"/>
</dbReference>
<comment type="caution">
    <text evidence="1">The sequence shown here is derived from an EMBL/GenBank/DDBJ whole genome shotgun (WGS) entry which is preliminary data.</text>
</comment>
<dbReference type="EMBL" id="CAJVPY010002636">
    <property type="protein sequence ID" value="CAG8567284.1"/>
    <property type="molecule type" value="Genomic_DNA"/>
</dbReference>
<proteinExistence type="predicted"/>
<sequence length="113" mass="13124">FVNSYKATRRLAFEVLDALTHILLAFHEFLNLCEDLTSATIQDRIIFVNWYNSAISSSRDTIRAMSDYYNNTQFDNISVNINTEKVDQYSTDNGACFVKIFNQYTVFYIHGII</sequence>
<protein>
    <submittedName>
        <fullName evidence="1">1076_t:CDS:1</fullName>
    </submittedName>
</protein>
<name>A0A9N9BG32_9GLOM</name>
<reference evidence="1" key="1">
    <citation type="submission" date="2021-06" db="EMBL/GenBank/DDBJ databases">
        <authorList>
            <person name="Kallberg Y."/>
            <person name="Tangrot J."/>
            <person name="Rosling A."/>
        </authorList>
    </citation>
    <scope>NUCLEOTIDE SEQUENCE</scope>
    <source>
        <strain evidence="1">MA453B</strain>
    </source>
</reference>
<evidence type="ECO:0000313" key="1">
    <source>
        <dbReference type="EMBL" id="CAG8567284.1"/>
    </source>
</evidence>